<reference evidence="2 3" key="1">
    <citation type="journal article" date="2016" name="Mol. Biol. Evol.">
        <title>Comparative Genomics of Early-Diverging Mushroom-Forming Fungi Provides Insights into the Origins of Lignocellulose Decay Capabilities.</title>
        <authorList>
            <person name="Nagy L.G."/>
            <person name="Riley R."/>
            <person name="Tritt A."/>
            <person name="Adam C."/>
            <person name="Daum C."/>
            <person name="Floudas D."/>
            <person name="Sun H."/>
            <person name="Yadav J.S."/>
            <person name="Pangilinan J."/>
            <person name="Larsson K.H."/>
            <person name="Matsuura K."/>
            <person name="Barry K."/>
            <person name="Labutti K."/>
            <person name="Kuo R."/>
            <person name="Ohm R.A."/>
            <person name="Bhattacharya S.S."/>
            <person name="Shirouzu T."/>
            <person name="Yoshinaga Y."/>
            <person name="Martin F.M."/>
            <person name="Grigoriev I.V."/>
            <person name="Hibbett D.S."/>
        </authorList>
    </citation>
    <scope>NUCLEOTIDE SEQUENCE [LARGE SCALE GENOMIC DNA]</scope>
    <source>
        <strain evidence="2 3">TUFC12733</strain>
    </source>
</reference>
<feature type="transmembrane region" description="Helical" evidence="1">
    <location>
        <begin position="242"/>
        <end position="263"/>
    </location>
</feature>
<evidence type="ECO:0000313" key="2">
    <source>
        <dbReference type="EMBL" id="KZP00718.1"/>
    </source>
</evidence>
<feature type="transmembrane region" description="Helical" evidence="1">
    <location>
        <begin position="49"/>
        <end position="67"/>
    </location>
</feature>
<keyword evidence="1" id="KW-1133">Transmembrane helix</keyword>
<feature type="transmembrane region" description="Helical" evidence="1">
    <location>
        <begin position="275"/>
        <end position="301"/>
    </location>
</feature>
<dbReference type="PANTHER" id="PTHR34391:SF2">
    <property type="entry name" value="TRP C-TERMINAL DOMAIN-CONTAINING PROTEIN"/>
    <property type="match status" value="1"/>
</dbReference>
<dbReference type="InterPro" id="IPR040410">
    <property type="entry name" value="UPF0658_Golgi"/>
</dbReference>
<dbReference type="EMBL" id="KV417268">
    <property type="protein sequence ID" value="KZP00718.1"/>
    <property type="molecule type" value="Genomic_DNA"/>
</dbReference>
<dbReference type="AlphaFoldDB" id="A0A167RAH6"/>
<dbReference type="STRING" id="1330018.A0A167RAH6"/>
<name>A0A167RAH6_CALVF</name>
<gene>
    <name evidence="2" type="ORF">CALVIDRAFT_475642</name>
</gene>
<keyword evidence="3" id="KW-1185">Reference proteome</keyword>
<proteinExistence type="predicted"/>
<evidence type="ECO:0000256" key="1">
    <source>
        <dbReference type="SAM" id="Phobius"/>
    </source>
</evidence>
<accession>A0A167RAH6</accession>
<organism evidence="2 3">
    <name type="scientific">Calocera viscosa (strain TUFC12733)</name>
    <dbReference type="NCBI Taxonomy" id="1330018"/>
    <lineage>
        <taxon>Eukaryota</taxon>
        <taxon>Fungi</taxon>
        <taxon>Dikarya</taxon>
        <taxon>Basidiomycota</taxon>
        <taxon>Agaricomycotina</taxon>
        <taxon>Dacrymycetes</taxon>
        <taxon>Dacrymycetales</taxon>
        <taxon>Dacrymycetaceae</taxon>
        <taxon>Calocera</taxon>
    </lineage>
</organism>
<feature type="transmembrane region" description="Helical" evidence="1">
    <location>
        <begin position="215"/>
        <end position="235"/>
    </location>
</feature>
<dbReference type="Proteomes" id="UP000076738">
    <property type="component" value="Unassembled WGS sequence"/>
</dbReference>
<feature type="transmembrane region" description="Helical" evidence="1">
    <location>
        <begin position="169"/>
        <end position="195"/>
    </location>
</feature>
<dbReference type="OrthoDB" id="2448307at2759"/>
<feature type="transmembrane region" description="Helical" evidence="1">
    <location>
        <begin position="128"/>
        <end position="149"/>
    </location>
</feature>
<dbReference type="PANTHER" id="PTHR34391">
    <property type="entry name" value="UPF0658 GOLGI APPARATUS MEMBRANE PROTEIN C1952.10C-RELATED"/>
    <property type="match status" value="1"/>
</dbReference>
<keyword evidence="1" id="KW-0472">Membrane</keyword>
<keyword evidence="1" id="KW-0812">Transmembrane</keyword>
<dbReference type="GO" id="GO:0005794">
    <property type="term" value="C:Golgi apparatus"/>
    <property type="evidence" value="ECO:0007669"/>
    <property type="project" value="TreeGrafter"/>
</dbReference>
<protein>
    <submittedName>
        <fullName evidence="2">Uncharacterized protein</fullName>
    </submittedName>
</protein>
<sequence length="320" mass="36313">MPNSTALFISGAPLSALSQPVDNATISTDCARVLIWPFQQLAQTKRRDAFFITFQLWVLGMSVYAMYAESIPHIIAVFITQLYATGWTGYEVFQTAHFRSSFQAITQSACNGVDLLPNYWTARASVEIPTLVIHSITLVLSIYLTWRLVKLFGWQTFKRIGASIQMHRYYRLALLLSVSIQLSTVFLIAFMALWIDQLWNGAIGHFTHSKVAFKAVFILLIILTPCWLVAGWSAIYGERRRLMNVFLAFAAIITFLWGFMFLAPTYLLTFQTWTFFATLSVFAVVLLVITLVLGIMCRLNFGKGLLDYRKSSQSSEPGRY</sequence>
<evidence type="ECO:0000313" key="3">
    <source>
        <dbReference type="Proteomes" id="UP000076738"/>
    </source>
</evidence>